<dbReference type="InterPro" id="IPR050900">
    <property type="entry name" value="Transposase_IS3/IS150/IS904"/>
</dbReference>
<accession>A0ABW9E4A4</accession>
<dbReference type="PANTHER" id="PTHR46889">
    <property type="entry name" value="TRANSPOSASE INSF FOR INSERTION SEQUENCE IS3B-RELATED"/>
    <property type="match status" value="1"/>
</dbReference>
<evidence type="ECO:0000313" key="3">
    <source>
        <dbReference type="EMBL" id="MFM0642433.1"/>
    </source>
</evidence>
<dbReference type="Gene3D" id="3.30.420.10">
    <property type="entry name" value="Ribonuclease H-like superfamily/Ribonuclease H"/>
    <property type="match status" value="1"/>
</dbReference>
<dbReference type="PROSITE" id="PS50994">
    <property type="entry name" value="INTEGRASE"/>
    <property type="match status" value="1"/>
</dbReference>
<protein>
    <submittedName>
        <fullName evidence="3">IS3 family transposase</fullName>
    </submittedName>
</protein>
<dbReference type="Proteomes" id="UP001629432">
    <property type="component" value="Unassembled WGS sequence"/>
</dbReference>
<name>A0ABW9E4A4_9BURK</name>
<dbReference type="InterPro" id="IPR002514">
    <property type="entry name" value="Transposase_8"/>
</dbReference>
<dbReference type="Pfam" id="PF01527">
    <property type="entry name" value="HTH_Tnp_1"/>
    <property type="match status" value="1"/>
</dbReference>
<reference evidence="3 4" key="1">
    <citation type="journal article" date="2024" name="Chem. Sci.">
        <title>Discovery of megapolipeptins by genome mining of a Burkholderiales bacteria collection.</title>
        <authorList>
            <person name="Paulo B.S."/>
            <person name="Recchia M.J.J."/>
            <person name="Lee S."/>
            <person name="Fergusson C.H."/>
            <person name="Romanowski S.B."/>
            <person name="Hernandez A."/>
            <person name="Krull N."/>
            <person name="Liu D.Y."/>
            <person name="Cavanagh H."/>
            <person name="Bos A."/>
            <person name="Gray C.A."/>
            <person name="Murphy B.T."/>
            <person name="Linington R.G."/>
            <person name="Eustaquio A.S."/>
        </authorList>
    </citation>
    <scope>NUCLEOTIDE SEQUENCE [LARGE SCALE GENOMIC DNA]</scope>
    <source>
        <strain evidence="3 4">RL17-338-BIC-A</strain>
    </source>
</reference>
<gene>
    <name evidence="3" type="ORF">PQQ63_37780</name>
</gene>
<keyword evidence="1" id="KW-0175">Coiled coil</keyword>
<comment type="caution">
    <text evidence="3">The sequence shown here is derived from an EMBL/GenBank/DDBJ whole genome shotgun (WGS) entry which is preliminary data.</text>
</comment>
<evidence type="ECO:0000256" key="1">
    <source>
        <dbReference type="SAM" id="Coils"/>
    </source>
</evidence>
<dbReference type="InterPro" id="IPR036397">
    <property type="entry name" value="RNaseH_sf"/>
</dbReference>
<dbReference type="InterPro" id="IPR048020">
    <property type="entry name" value="Transpos_IS3"/>
</dbReference>
<keyword evidence="4" id="KW-1185">Reference proteome</keyword>
<feature type="coiled-coil region" evidence="1">
    <location>
        <begin position="115"/>
        <end position="159"/>
    </location>
</feature>
<dbReference type="PANTHER" id="PTHR46889:SF4">
    <property type="entry name" value="TRANSPOSASE INSO FOR INSERTION SEQUENCE ELEMENT IS911B-RELATED"/>
    <property type="match status" value="1"/>
</dbReference>
<organism evidence="3 4">
    <name type="scientific">Paraburkholderia metrosideri</name>
    <dbReference type="NCBI Taxonomy" id="580937"/>
    <lineage>
        <taxon>Bacteria</taxon>
        <taxon>Pseudomonadati</taxon>
        <taxon>Pseudomonadota</taxon>
        <taxon>Betaproteobacteria</taxon>
        <taxon>Burkholderiales</taxon>
        <taxon>Burkholderiaceae</taxon>
        <taxon>Paraburkholderia</taxon>
    </lineage>
</organism>
<dbReference type="InterPro" id="IPR001584">
    <property type="entry name" value="Integrase_cat-core"/>
</dbReference>
<sequence length="516" mass="58739">MKRYSAETREWVIQQMMPPFNRAVIELAGATGITTVTLRTWRRQARDTGKFMPGNGKNSDRWSSAGKFRVVLETASLNEAETSQYCRSKGIYPEQIRQWREACEQANAVPETKPTAAQRNEAKAAQKRIRELERQLKRADAARAEAAALLNLRKKAEANLGQGRGRLISRPDRDESMQLIDEAVQQGARRSRACEQLGLSVRSVQRWRLSPQDGRAQVKRAAPPNRLSEAERQAVLDAANRPGYASLTPHQIVPKLADEGIYLACESTFYRILKAAGQGQRRGRARAPQRRTLTTHCADGPNQVWCWDITWMPGTVRGRYFYWYMMKDIYSRKLVMNEVWEQESAEHASELLNKGCLREGIAGRPLVLHSDNGSAMKGATMRAAMIDLGVQPSFSRPRVSNDNAFAESLFRTAKYCPLWPEQPFDTLEAARAWVQRFVQWYNEEHCHSGLKYVSPGQRHRGEANDLLARRCALYEDARRQNPARWSGAIRNWHLADSVYLNPERTHASAKMYKHAA</sequence>
<proteinExistence type="predicted"/>
<dbReference type="SUPFAM" id="SSF53098">
    <property type="entry name" value="Ribonuclease H-like"/>
    <property type="match status" value="1"/>
</dbReference>
<dbReference type="InterPro" id="IPR009057">
    <property type="entry name" value="Homeodomain-like_sf"/>
</dbReference>
<dbReference type="InterPro" id="IPR012337">
    <property type="entry name" value="RNaseH-like_sf"/>
</dbReference>
<dbReference type="SUPFAM" id="SSF46689">
    <property type="entry name" value="Homeodomain-like"/>
    <property type="match status" value="1"/>
</dbReference>
<evidence type="ECO:0000313" key="4">
    <source>
        <dbReference type="Proteomes" id="UP001629432"/>
    </source>
</evidence>
<dbReference type="EMBL" id="JAQQCF010000074">
    <property type="protein sequence ID" value="MFM0642433.1"/>
    <property type="molecule type" value="Genomic_DNA"/>
</dbReference>
<dbReference type="NCBIfam" id="NF033516">
    <property type="entry name" value="transpos_IS3"/>
    <property type="match status" value="1"/>
</dbReference>
<dbReference type="Pfam" id="PF00665">
    <property type="entry name" value="rve"/>
    <property type="match status" value="1"/>
</dbReference>
<feature type="domain" description="Integrase catalytic" evidence="2">
    <location>
        <begin position="297"/>
        <end position="463"/>
    </location>
</feature>
<dbReference type="RefSeq" id="WP_408341038.1">
    <property type="nucleotide sequence ID" value="NZ_JAQQCF010000074.1"/>
</dbReference>
<evidence type="ECO:0000259" key="2">
    <source>
        <dbReference type="PROSITE" id="PS50994"/>
    </source>
</evidence>